<dbReference type="InterPro" id="IPR032179">
    <property type="entry name" value="Cry22Aa_Ig-like"/>
</dbReference>
<proteinExistence type="predicted"/>
<evidence type="ECO:0000313" key="4">
    <source>
        <dbReference type="Proteomes" id="UP000231143"/>
    </source>
</evidence>
<sequence length="222" mass="22662">MVIYRSLPKSDFGNVTATSLLVTTIPLETAGAEGTLSLTAPKVTITGNNPASVELGATYSDLGATATTVGDTGVSVELTVHTFLNGVETENISLNTATSATYTITYKATSQAGVVATAERIVIVGNNDGNIEALNPKSETITNDQSTNDTNTLLENATSTPAVVEETVATSQPEADPSPSSGVEPLAETTTPAVVEDPVATTTTPVVIIETTATSIATTTNQ</sequence>
<comment type="caution">
    <text evidence="3">The sequence shown here is derived from an EMBL/GenBank/DDBJ whole genome shotgun (WGS) entry which is preliminary data.</text>
</comment>
<dbReference type="InterPro" id="IPR013783">
    <property type="entry name" value="Ig-like_fold"/>
</dbReference>
<protein>
    <recommendedName>
        <fullName evidence="2">Pesticidal crystal protein Cry22Aa Ig-like domain-containing protein</fullName>
    </recommendedName>
</protein>
<feature type="compositionally biased region" description="Polar residues" evidence="1">
    <location>
        <begin position="168"/>
        <end position="181"/>
    </location>
</feature>
<name>A0A2H0DZ15_9BACT</name>
<reference evidence="3 4" key="1">
    <citation type="submission" date="2017-09" db="EMBL/GenBank/DDBJ databases">
        <title>Depth-based differentiation of microbial function through sediment-hosted aquifers and enrichment of novel symbionts in the deep terrestrial subsurface.</title>
        <authorList>
            <person name="Probst A.J."/>
            <person name="Ladd B."/>
            <person name="Jarett J.K."/>
            <person name="Geller-Mcgrath D.E."/>
            <person name="Sieber C.M."/>
            <person name="Emerson J.B."/>
            <person name="Anantharaman K."/>
            <person name="Thomas B.C."/>
            <person name="Malmstrom R."/>
            <person name="Stieglmeier M."/>
            <person name="Klingl A."/>
            <person name="Woyke T."/>
            <person name="Ryan C.M."/>
            <person name="Banfield J.F."/>
        </authorList>
    </citation>
    <scope>NUCLEOTIDE SEQUENCE [LARGE SCALE GENOMIC DNA]</scope>
    <source>
        <strain evidence="3">CG22_combo_CG10-13_8_21_14_all_36_13</strain>
    </source>
</reference>
<dbReference type="EMBL" id="PCTT01000005">
    <property type="protein sequence ID" value="PIP87424.1"/>
    <property type="molecule type" value="Genomic_DNA"/>
</dbReference>
<dbReference type="Proteomes" id="UP000231143">
    <property type="component" value="Unassembled WGS sequence"/>
</dbReference>
<dbReference type="Gene3D" id="2.60.40.10">
    <property type="entry name" value="Immunoglobulins"/>
    <property type="match status" value="1"/>
</dbReference>
<gene>
    <name evidence="3" type="ORF">COW81_00345</name>
</gene>
<feature type="domain" description="Pesticidal crystal protein Cry22Aa Ig-like" evidence="2">
    <location>
        <begin position="44"/>
        <end position="124"/>
    </location>
</feature>
<evidence type="ECO:0000313" key="3">
    <source>
        <dbReference type="EMBL" id="PIP87424.1"/>
    </source>
</evidence>
<organism evidence="3 4">
    <name type="scientific">Candidatus Campbellbacteria bacterium CG22_combo_CG10-13_8_21_14_all_36_13</name>
    <dbReference type="NCBI Taxonomy" id="1974529"/>
    <lineage>
        <taxon>Bacteria</taxon>
        <taxon>Candidatus Campbelliibacteriota</taxon>
    </lineage>
</organism>
<evidence type="ECO:0000256" key="1">
    <source>
        <dbReference type="SAM" id="MobiDB-lite"/>
    </source>
</evidence>
<evidence type="ECO:0000259" key="2">
    <source>
        <dbReference type="Pfam" id="PF16403"/>
    </source>
</evidence>
<dbReference type="AlphaFoldDB" id="A0A2H0DZ15"/>
<accession>A0A2H0DZ15</accession>
<feature type="region of interest" description="Disordered" evidence="1">
    <location>
        <begin position="167"/>
        <end position="198"/>
    </location>
</feature>
<feature type="compositionally biased region" description="Low complexity" evidence="1">
    <location>
        <begin position="188"/>
        <end position="198"/>
    </location>
</feature>
<dbReference type="Pfam" id="PF16403">
    <property type="entry name" value="Bact_surface_Ig-like"/>
    <property type="match status" value="1"/>
</dbReference>